<name>A0A1I5NYW0_9EURY</name>
<dbReference type="OrthoDB" id="46222at2157"/>
<proteinExistence type="inferred from homology"/>
<dbReference type="PANTHER" id="PTHR21015:SF22">
    <property type="entry name" value="GLYCOSYLTRANSFERASE"/>
    <property type="match status" value="1"/>
</dbReference>
<sequence length="483" mass="50172">MAPTVAVAHYPEGAGHATRMLAVADAVEERGGTVRMAGGGAGTQFVALNGYDEFEPTNVDFIDTYQGGSTWATLSRSLPASLSRIAEYQAWLTATQPDALVTDDMFAAMAASRCDVPLYVLKHDMPSLYHDRIERAGAGFHTLFQLSAAREFFYPVVWPESGGDPEAATRIPPVALDGDEVVDDAPDVVVVPSHYSSLSRIADHLRRQGYDVLDVADDEWDPVPSLLPYVRGADVVVCSGYSTIMDAAVAGTPCVVHPETDEQRAVADWLERFDVDGFAVADRPIDVLDAVADPPAEPAFENGAEVIATRVLTDLRDPDPYAESEDATVSADEPVTTAGGLRSLVAVPTLAAVAATTAATTVAPARIGRGIGERLARLASLAGGVGGRLGSAGARAGAGLRHGSSAAGRRVQQVATESSHVATVAGWTAADAATSTCSTVAGGTRKLGSGIRRALDGAAGALESAGRGLAERVRVPSVSGVRQ</sequence>
<gene>
    <name evidence="2" type="ORF">SAMN05216277_102260</name>
</gene>
<keyword evidence="3" id="KW-1185">Reference proteome</keyword>
<reference evidence="3" key="1">
    <citation type="submission" date="2016-10" db="EMBL/GenBank/DDBJ databases">
        <authorList>
            <person name="Varghese N."/>
            <person name="Submissions S."/>
        </authorList>
    </citation>
    <scope>NUCLEOTIDE SEQUENCE [LARGE SCALE GENOMIC DNA]</scope>
    <source>
        <strain evidence="3">CGMCC 1.10329</strain>
    </source>
</reference>
<evidence type="ECO:0000256" key="1">
    <source>
        <dbReference type="ARBA" id="ARBA00006962"/>
    </source>
</evidence>
<dbReference type="GO" id="GO:0016757">
    <property type="term" value="F:glycosyltransferase activity"/>
    <property type="evidence" value="ECO:0007669"/>
    <property type="project" value="TreeGrafter"/>
</dbReference>
<protein>
    <submittedName>
        <fullName evidence="2">UDP:flavonoid glycosyltransferase YjiC, YdhE family</fullName>
    </submittedName>
</protein>
<organism evidence="2 3">
    <name type="scientific">Halolamina pelagica</name>
    <dbReference type="NCBI Taxonomy" id="699431"/>
    <lineage>
        <taxon>Archaea</taxon>
        <taxon>Methanobacteriati</taxon>
        <taxon>Methanobacteriota</taxon>
        <taxon>Stenosarchaea group</taxon>
        <taxon>Halobacteria</taxon>
        <taxon>Halobacteriales</taxon>
        <taxon>Haloferacaceae</taxon>
    </lineage>
</organism>
<dbReference type="PANTHER" id="PTHR21015">
    <property type="entry name" value="UDP-N-ACETYLGLUCOSAMINE--N-ACETYLMURAMYL-(PENTAPEPTIDE) PYROPHOSPHORYL-UNDECAPRENOL N-ACETYLGLUCOSAMINE TRANSFERASE 1"/>
    <property type="match status" value="1"/>
</dbReference>
<dbReference type="AlphaFoldDB" id="A0A1I5NYW0"/>
<accession>A0A1I5NYW0</accession>
<dbReference type="EMBL" id="FOXI01000002">
    <property type="protein sequence ID" value="SFP26927.1"/>
    <property type="molecule type" value="Genomic_DNA"/>
</dbReference>
<comment type="similarity">
    <text evidence="1">Belongs to the glycosyltransferase 28 family.</text>
</comment>
<dbReference type="Gene3D" id="3.40.50.2000">
    <property type="entry name" value="Glycogen Phosphorylase B"/>
    <property type="match status" value="1"/>
</dbReference>
<dbReference type="RefSeq" id="WP_074875852.1">
    <property type="nucleotide sequence ID" value="NZ_FOXI01000002.1"/>
</dbReference>
<keyword evidence="2" id="KW-0808">Transferase</keyword>
<dbReference type="Proteomes" id="UP000183769">
    <property type="component" value="Unassembled WGS sequence"/>
</dbReference>
<evidence type="ECO:0000313" key="3">
    <source>
        <dbReference type="Proteomes" id="UP000183769"/>
    </source>
</evidence>
<dbReference type="SUPFAM" id="SSF53756">
    <property type="entry name" value="UDP-Glycosyltransferase/glycogen phosphorylase"/>
    <property type="match status" value="1"/>
</dbReference>
<evidence type="ECO:0000313" key="2">
    <source>
        <dbReference type="EMBL" id="SFP26927.1"/>
    </source>
</evidence>